<dbReference type="SUPFAM" id="SSF51735">
    <property type="entry name" value="NAD(P)-binding Rossmann-fold domains"/>
    <property type="match status" value="1"/>
</dbReference>
<dbReference type="PANTHER" id="PTHR43391">
    <property type="entry name" value="RETINOL DEHYDROGENASE-RELATED"/>
    <property type="match status" value="1"/>
</dbReference>
<accession>A0A356LBX0</accession>
<evidence type="ECO:0000256" key="3">
    <source>
        <dbReference type="RuleBase" id="RU000363"/>
    </source>
</evidence>
<organism evidence="5 6">
    <name type="scientific">Advenella kashmirensis</name>
    <dbReference type="NCBI Taxonomy" id="310575"/>
    <lineage>
        <taxon>Bacteria</taxon>
        <taxon>Pseudomonadati</taxon>
        <taxon>Pseudomonadota</taxon>
        <taxon>Betaproteobacteria</taxon>
        <taxon>Burkholderiales</taxon>
        <taxon>Alcaligenaceae</taxon>
    </lineage>
</organism>
<name>A0A356LBX0_9BURK</name>
<dbReference type="PANTHER" id="PTHR43391:SF94">
    <property type="entry name" value="OXIDOREDUCTASE-RELATED"/>
    <property type="match status" value="1"/>
</dbReference>
<evidence type="ECO:0000259" key="4">
    <source>
        <dbReference type="SMART" id="SM00822"/>
    </source>
</evidence>
<dbReference type="InterPro" id="IPR036291">
    <property type="entry name" value="NAD(P)-bd_dom_sf"/>
</dbReference>
<protein>
    <submittedName>
        <fullName evidence="5">Short-chain dehydrogenase</fullName>
    </submittedName>
</protein>
<proteinExistence type="inferred from homology"/>
<dbReference type="InterPro" id="IPR002347">
    <property type="entry name" value="SDR_fam"/>
</dbReference>
<evidence type="ECO:0000313" key="5">
    <source>
        <dbReference type="EMBL" id="HBP28061.1"/>
    </source>
</evidence>
<dbReference type="CDD" id="cd05233">
    <property type="entry name" value="SDR_c"/>
    <property type="match status" value="1"/>
</dbReference>
<evidence type="ECO:0000313" key="6">
    <source>
        <dbReference type="Proteomes" id="UP000264036"/>
    </source>
</evidence>
<dbReference type="PRINTS" id="PR00080">
    <property type="entry name" value="SDRFAMILY"/>
</dbReference>
<dbReference type="PRINTS" id="PR00081">
    <property type="entry name" value="GDHRDH"/>
</dbReference>
<dbReference type="InterPro" id="IPR057326">
    <property type="entry name" value="KR_dom"/>
</dbReference>
<dbReference type="Gene3D" id="3.40.50.720">
    <property type="entry name" value="NAD(P)-binding Rossmann-like Domain"/>
    <property type="match status" value="1"/>
</dbReference>
<dbReference type="GO" id="GO:0016491">
    <property type="term" value="F:oxidoreductase activity"/>
    <property type="evidence" value="ECO:0007669"/>
    <property type="project" value="UniProtKB-KW"/>
</dbReference>
<keyword evidence="2" id="KW-0560">Oxidoreductase</keyword>
<comment type="caution">
    <text evidence="5">The sequence shown here is derived from an EMBL/GenBank/DDBJ whole genome shotgun (WGS) entry which is preliminary data.</text>
</comment>
<reference evidence="5 6" key="1">
    <citation type="journal article" date="2018" name="Nat. Biotechnol.">
        <title>A standardized bacterial taxonomy based on genome phylogeny substantially revises the tree of life.</title>
        <authorList>
            <person name="Parks D.H."/>
            <person name="Chuvochina M."/>
            <person name="Waite D.W."/>
            <person name="Rinke C."/>
            <person name="Skarshewski A."/>
            <person name="Chaumeil P.A."/>
            <person name="Hugenholtz P."/>
        </authorList>
    </citation>
    <scope>NUCLEOTIDE SEQUENCE [LARGE SCALE GENOMIC DNA]</scope>
    <source>
        <strain evidence="5">UBA10707</strain>
    </source>
</reference>
<gene>
    <name evidence="5" type="ORF">DD666_01430</name>
</gene>
<feature type="domain" description="Ketoreductase" evidence="4">
    <location>
        <begin position="10"/>
        <end position="190"/>
    </location>
</feature>
<comment type="similarity">
    <text evidence="1 3">Belongs to the short-chain dehydrogenases/reductases (SDR) family.</text>
</comment>
<dbReference type="AlphaFoldDB" id="A0A356LBX0"/>
<evidence type="ECO:0000256" key="1">
    <source>
        <dbReference type="ARBA" id="ARBA00006484"/>
    </source>
</evidence>
<sequence length="258" mass="26884">MSTLPRFDGATVVVTGAGRGIGAAVVRQLLRANASVLALVEPGTEADSELNGLTASNGAQLRVLAVDVRSTADVALAASVAVSDFGRVDALVNNAGVIRPIGLLGDLDADAWAQVLAVNAGGAMRCVRAFLPLLLKRRGTVINMSSGAAYRPLEGWSAYCASKAALVMLSRAIDLEYSSQGIRVFSLGIPPTDTTMQGAIRASGMNELSKIPQHDLTPPTVTAAVAAWLCGPDARSQIAKIEIDVRDPEFARFAQESK</sequence>
<dbReference type="SMART" id="SM00822">
    <property type="entry name" value="PKS_KR"/>
    <property type="match status" value="1"/>
</dbReference>
<dbReference type="Pfam" id="PF00106">
    <property type="entry name" value="adh_short"/>
    <property type="match status" value="1"/>
</dbReference>
<dbReference type="EMBL" id="DOEK01000004">
    <property type="protein sequence ID" value="HBP28061.1"/>
    <property type="molecule type" value="Genomic_DNA"/>
</dbReference>
<evidence type="ECO:0000256" key="2">
    <source>
        <dbReference type="ARBA" id="ARBA00023002"/>
    </source>
</evidence>
<dbReference type="Proteomes" id="UP000264036">
    <property type="component" value="Unassembled WGS sequence"/>
</dbReference>